<dbReference type="Pfam" id="PF21291">
    <property type="entry name" value="CYNS_N"/>
    <property type="match status" value="1"/>
</dbReference>
<feature type="active site" evidence="3">
    <location>
        <position position="113"/>
    </location>
</feature>
<keyword evidence="6" id="KW-1185">Reference proteome</keyword>
<organism evidence="5 6">
    <name type="scientific">Cryptosporangium phraense</name>
    <dbReference type="NCBI Taxonomy" id="2593070"/>
    <lineage>
        <taxon>Bacteria</taxon>
        <taxon>Bacillati</taxon>
        <taxon>Actinomycetota</taxon>
        <taxon>Actinomycetes</taxon>
        <taxon>Cryptosporangiales</taxon>
        <taxon>Cryptosporangiaceae</taxon>
        <taxon>Cryptosporangium</taxon>
    </lineage>
</organism>
<dbReference type="PANTHER" id="PTHR34186:SF2">
    <property type="entry name" value="CYANATE HYDRATASE"/>
    <property type="match status" value="1"/>
</dbReference>
<dbReference type="PRINTS" id="PR01693">
    <property type="entry name" value="CYANASE"/>
</dbReference>
<name>A0A545APV4_9ACTN</name>
<dbReference type="EMBL" id="VIRS01000014">
    <property type="protein sequence ID" value="TQS43291.1"/>
    <property type="molecule type" value="Genomic_DNA"/>
</dbReference>
<comment type="function">
    <text evidence="1 3">Catalyzes the reaction of cyanate with bicarbonate to produce ammonia and carbon dioxide.</text>
</comment>
<dbReference type="InParanoid" id="A0A545APV4"/>
<evidence type="ECO:0000256" key="1">
    <source>
        <dbReference type="ARBA" id="ARBA00003561"/>
    </source>
</evidence>
<dbReference type="OrthoDB" id="9785870at2"/>
<reference evidence="5 6" key="1">
    <citation type="submission" date="2019-07" db="EMBL/GenBank/DDBJ databases">
        <title>Cryptosporangium phraense sp. nov., isolated from plant litter.</title>
        <authorList>
            <person name="Suriyachadkun C."/>
        </authorList>
    </citation>
    <scope>NUCLEOTIDE SEQUENCE [LARGE SCALE GENOMIC DNA]</scope>
    <source>
        <strain evidence="5 6">A-T 5661</strain>
    </source>
</reference>
<dbReference type="Pfam" id="PF02560">
    <property type="entry name" value="Cyanate_lyase"/>
    <property type="match status" value="1"/>
</dbReference>
<dbReference type="EC" id="4.2.1.104" evidence="3"/>
<dbReference type="RefSeq" id="WP_142706376.1">
    <property type="nucleotide sequence ID" value="NZ_VIRS01000014.1"/>
</dbReference>
<evidence type="ECO:0000313" key="6">
    <source>
        <dbReference type="Proteomes" id="UP000317982"/>
    </source>
</evidence>
<dbReference type="CDD" id="cd00559">
    <property type="entry name" value="Cyanase_C"/>
    <property type="match status" value="1"/>
</dbReference>
<dbReference type="SUPFAM" id="SSF55234">
    <property type="entry name" value="Cyanase C-terminal domain"/>
    <property type="match status" value="1"/>
</dbReference>
<protein>
    <recommendedName>
        <fullName evidence="3">Cyanate hydratase</fullName>
        <shortName evidence="3">Cyanase</shortName>
        <ecNumber evidence="3">4.2.1.104</ecNumber>
    </recommendedName>
    <alternativeName>
        <fullName evidence="3">Cyanate hydrolase</fullName>
    </alternativeName>
    <alternativeName>
        <fullName evidence="3">Cyanate lyase</fullName>
    </alternativeName>
</protein>
<dbReference type="SUPFAM" id="SSF47413">
    <property type="entry name" value="lambda repressor-like DNA-binding domains"/>
    <property type="match status" value="1"/>
</dbReference>
<dbReference type="HAMAP" id="MF_00535">
    <property type="entry name" value="Cyanate_hydrat"/>
    <property type="match status" value="1"/>
</dbReference>
<accession>A0A545APV4</accession>
<dbReference type="InterPro" id="IPR003712">
    <property type="entry name" value="Cyanate_lyase_C"/>
</dbReference>
<comment type="caution">
    <text evidence="5">The sequence shown here is derived from an EMBL/GenBank/DDBJ whole genome shotgun (WGS) entry which is preliminary data.</text>
</comment>
<evidence type="ECO:0000259" key="4">
    <source>
        <dbReference type="SMART" id="SM01116"/>
    </source>
</evidence>
<evidence type="ECO:0000256" key="2">
    <source>
        <dbReference type="ARBA" id="ARBA00023239"/>
    </source>
</evidence>
<feature type="active site" evidence="3">
    <location>
        <position position="90"/>
    </location>
</feature>
<comment type="similarity">
    <text evidence="3">Belongs to the cyanase family.</text>
</comment>
<proteinExistence type="inferred from homology"/>
<gene>
    <name evidence="3 5" type="primary">cynS</name>
    <name evidence="5" type="ORF">FL583_20870</name>
</gene>
<dbReference type="Proteomes" id="UP000317982">
    <property type="component" value="Unassembled WGS sequence"/>
</dbReference>
<dbReference type="PIRSF" id="PIRSF001263">
    <property type="entry name" value="Cyanate_hydratas"/>
    <property type="match status" value="1"/>
</dbReference>
<evidence type="ECO:0000313" key="5">
    <source>
        <dbReference type="EMBL" id="TQS43291.1"/>
    </source>
</evidence>
<sequence>MDRLEAGAAVEIARQKSGVSWPDLADLLCRSLVWTTSALLGQQPLTLEQAQLVGDKLGLDAEVVDALTLPPVRGARAVDTSEPVVYRLQEMVQVYGPALQRLIAEEFGDGIMSAIDFELEFERKQDPKGDRVVLTLNGKFLPYRVW</sequence>
<dbReference type="InterPro" id="IPR010982">
    <property type="entry name" value="Lambda_DNA-bd_dom_sf"/>
</dbReference>
<dbReference type="NCBIfam" id="TIGR00673">
    <property type="entry name" value="cynS"/>
    <property type="match status" value="1"/>
</dbReference>
<comment type="catalytic activity">
    <reaction evidence="3">
        <text>cyanate + hydrogencarbonate + 3 H(+) = NH4(+) + 2 CO2</text>
        <dbReference type="Rhea" id="RHEA:11120"/>
        <dbReference type="ChEBI" id="CHEBI:15378"/>
        <dbReference type="ChEBI" id="CHEBI:16526"/>
        <dbReference type="ChEBI" id="CHEBI:17544"/>
        <dbReference type="ChEBI" id="CHEBI:28938"/>
        <dbReference type="ChEBI" id="CHEBI:29195"/>
        <dbReference type="EC" id="4.2.1.104"/>
    </reaction>
</comment>
<dbReference type="InterPro" id="IPR008076">
    <property type="entry name" value="Cyanase"/>
</dbReference>
<dbReference type="NCBIfam" id="NF002773">
    <property type="entry name" value="PRK02866.1"/>
    <property type="match status" value="1"/>
</dbReference>
<dbReference type="InterPro" id="IPR048564">
    <property type="entry name" value="CYNS_N"/>
</dbReference>
<feature type="domain" description="Cyanate lyase C-terminal" evidence="4">
    <location>
        <begin position="74"/>
        <end position="146"/>
    </location>
</feature>
<evidence type="ECO:0000256" key="3">
    <source>
        <dbReference type="HAMAP-Rule" id="MF_00535"/>
    </source>
</evidence>
<dbReference type="AlphaFoldDB" id="A0A545APV4"/>
<dbReference type="Gene3D" id="3.30.1160.10">
    <property type="entry name" value="Cyanate lyase, C-terminal domain"/>
    <property type="match status" value="1"/>
</dbReference>
<dbReference type="InterPro" id="IPR036581">
    <property type="entry name" value="Cyanate_lyase_C_sf"/>
</dbReference>
<dbReference type="Gene3D" id="1.10.260.40">
    <property type="entry name" value="lambda repressor-like DNA-binding domains"/>
    <property type="match status" value="1"/>
</dbReference>
<dbReference type="GO" id="GO:0003677">
    <property type="term" value="F:DNA binding"/>
    <property type="evidence" value="ECO:0007669"/>
    <property type="project" value="InterPro"/>
</dbReference>
<dbReference type="GO" id="GO:0008824">
    <property type="term" value="F:cyanate hydratase activity"/>
    <property type="evidence" value="ECO:0007669"/>
    <property type="project" value="UniProtKB-UniRule"/>
</dbReference>
<dbReference type="SMART" id="SM01116">
    <property type="entry name" value="Cyanate_lyase"/>
    <property type="match status" value="1"/>
</dbReference>
<keyword evidence="2 3" id="KW-0456">Lyase</keyword>
<feature type="active site" evidence="3">
    <location>
        <position position="87"/>
    </location>
</feature>
<dbReference type="PANTHER" id="PTHR34186">
    <property type="entry name" value="CYANATE HYDRATASE"/>
    <property type="match status" value="1"/>
</dbReference>